<feature type="region of interest" description="Disordered" evidence="2">
    <location>
        <begin position="233"/>
        <end position="252"/>
    </location>
</feature>
<evidence type="ECO:0000259" key="3">
    <source>
        <dbReference type="PROSITE" id="PS51673"/>
    </source>
</evidence>
<feature type="compositionally biased region" description="Low complexity" evidence="2">
    <location>
        <begin position="233"/>
        <end position="247"/>
    </location>
</feature>
<proteinExistence type="predicted"/>
<sequence>MPPPTLLYDTTPPLRPAVDPPVDLTTVPSILCRSLVDKAHAGTERRMTHRSRHAIKILQDTDKDWGFDSEDSDKGLGFDLEDKVDIQGRHLIMHIFTAVLRMELDVQQFMLAADQFQFEFQTFPTSYLRCAAHRVAQHYGLQTLSSVDNITDGLGSRIVVRKTLDSRYPPIRLSDVPIKQHNNDKAGQIKIVVRRRPGKASLCDALENGKGSLLRTMEERMEEYDKARARIFSRSSDSATAKSSSSTGDEQQIVLNATEEQEKVGIRDATSSRIAIFRDREKDRSDPDYNRSYDRYVSGFAPCHNFSMGVSNIHQPSGPSPMHDGGFSQLAFRPPVRHTVSMFDAVGYNQTCPGAVYMQWTTPAMMYAQSYEHFRNAVFQVRSARNLYLN</sequence>
<dbReference type="CDD" id="cd02642">
    <property type="entry name" value="R3H_encore_like"/>
    <property type="match status" value="1"/>
</dbReference>
<evidence type="ECO:0000256" key="2">
    <source>
        <dbReference type="SAM" id="MobiDB-lite"/>
    </source>
</evidence>
<dbReference type="Proteomes" id="UP001418222">
    <property type="component" value="Unassembled WGS sequence"/>
</dbReference>
<dbReference type="SUPFAM" id="SSF82708">
    <property type="entry name" value="R3H domain"/>
    <property type="match status" value="1"/>
</dbReference>
<dbReference type="InterPro" id="IPR024771">
    <property type="entry name" value="SUZ"/>
</dbReference>
<dbReference type="Pfam" id="PF01424">
    <property type="entry name" value="R3H"/>
    <property type="match status" value="1"/>
</dbReference>
<dbReference type="AlphaFoldDB" id="A0AAP0G9Q8"/>
<dbReference type="PANTHER" id="PTHR15672">
    <property type="entry name" value="CAMP-REGULATED PHOSPHOPROTEIN 21 RELATED R3H DOMAIN CONTAINING PROTEIN"/>
    <property type="match status" value="1"/>
</dbReference>
<feature type="domain" description="SUZ" evidence="3">
    <location>
        <begin position="167"/>
        <end position="236"/>
    </location>
</feature>
<dbReference type="GO" id="GO:0003676">
    <property type="term" value="F:nucleic acid binding"/>
    <property type="evidence" value="ECO:0007669"/>
    <property type="project" value="InterPro"/>
</dbReference>
<dbReference type="EMBL" id="JBBWWQ010000005">
    <property type="protein sequence ID" value="KAK8946577.1"/>
    <property type="molecule type" value="Genomic_DNA"/>
</dbReference>
<name>A0AAP0G9Q8_9ASPA</name>
<comment type="caution">
    <text evidence="4">The sequence shown here is derived from an EMBL/GenBank/DDBJ whole genome shotgun (WGS) entry which is preliminary data.</text>
</comment>
<gene>
    <name evidence="4" type="ORF">KSP39_PZI007077</name>
</gene>
<dbReference type="Pfam" id="PF12752">
    <property type="entry name" value="SUZ"/>
    <property type="match status" value="1"/>
</dbReference>
<dbReference type="PROSITE" id="PS51673">
    <property type="entry name" value="SUZ"/>
    <property type="match status" value="1"/>
</dbReference>
<dbReference type="InterPro" id="IPR051937">
    <property type="entry name" value="R3H_domain_containing"/>
</dbReference>
<dbReference type="InterPro" id="IPR001374">
    <property type="entry name" value="R3H_dom"/>
</dbReference>
<protein>
    <recommendedName>
        <fullName evidence="3">SUZ domain-containing protein</fullName>
    </recommendedName>
</protein>
<dbReference type="Gene3D" id="3.30.1370.50">
    <property type="entry name" value="R3H-like domain"/>
    <property type="match status" value="1"/>
</dbReference>
<evidence type="ECO:0000313" key="5">
    <source>
        <dbReference type="Proteomes" id="UP001418222"/>
    </source>
</evidence>
<dbReference type="PANTHER" id="PTHR15672:SF15">
    <property type="entry name" value="SINGLE-STRANDED NUCLEIC ACID BINDING R3H PROTEIN"/>
    <property type="match status" value="1"/>
</dbReference>
<evidence type="ECO:0000256" key="1">
    <source>
        <dbReference type="ARBA" id="ARBA00022553"/>
    </source>
</evidence>
<accession>A0AAP0G9Q8</accession>
<keyword evidence="5" id="KW-1185">Reference proteome</keyword>
<dbReference type="InterPro" id="IPR036867">
    <property type="entry name" value="R3H_dom_sf"/>
</dbReference>
<organism evidence="4 5">
    <name type="scientific">Platanthera zijinensis</name>
    <dbReference type="NCBI Taxonomy" id="2320716"/>
    <lineage>
        <taxon>Eukaryota</taxon>
        <taxon>Viridiplantae</taxon>
        <taxon>Streptophyta</taxon>
        <taxon>Embryophyta</taxon>
        <taxon>Tracheophyta</taxon>
        <taxon>Spermatophyta</taxon>
        <taxon>Magnoliopsida</taxon>
        <taxon>Liliopsida</taxon>
        <taxon>Asparagales</taxon>
        <taxon>Orchidaceae</taxon>
        <taxon>Orchidoideae</taxon>
        <taxon>Orchideae</taxon>
        <taxon>Orchidinae</taxon>
        <taxon>Platanthera</taxon>
    </lineage>
</organism>
<reference evidence="4 5" key="1">
    <citation type="journal article" date="2022" name="Nat. Plants">
        <title>Genomes of leafy and leafless Platanthera orchids illuminate the evolution of mycoheterotrophy.</title>
        <authorList>
            <person name="Li M.H."/>
            <person name="Liu K.W."/>
            <person name="Li Z."/>
            <person name="Lu H.C."/>
            <person name="Ye Q.L."/>
            <person name="Zhang D."/>
            <person name="Wang J.Y."/>
            <person name="Li Y.F."/>
            <person name="Zhong Z.M."/>
            <person name="Liu X."/>
            <person name="Yu X."/>
            <person name="Liu D.K."/>
            <person name="Tu X.D."/>
            <person name="Liu B."/>
            <person name="Hao Y."/>
            <person name="Liao X.Y."/>
            <person name="Jiang Y.T."/>
            <person name="Sun W.H."/>
            <person name="Chen J."/>
            <person name="Chen Y.Q."/>
            <person name="Ai Y."/>
            <person name="Zhai J.W."/>
            <person name="Wu S.S."/>
            <person name="Zhou Z."/>
            <person name="Hsiao Y.Y."/>
            <person name="Wu W.L."/>
            <person name="Chen Y.Y."/>
            <person name="Lin Y.F."/>
            <person name="Hsu J.L."/>
            <person name="Li C.Y."/>
            <person name="Wang Z.W."/>
            <person name="Zhao X."/>
            <person name="Zhong W.Y."/>
            <person name="Ma X.K."/>
            <person name="Ma L."/>
            <person name="Huang J."/>
            <person name="Chen G.Z."/>
            <person name="Huang M.Z."/>
            <person name="Huang L."/>
            <person name="Peng D.H."/>
            <person name="Luo Y.B."/>
            <person name="Zou S.Q."/>
            <person name="Chen S.P."/>
            <person name="Lan S."/>
            <person name="Tsai W.C."/>
            <person name="Van de Peer Y."/>
            <person name="Liu Z.J."/>
        </authorList>
    </citation>
    <scope>NUCLEOTIDE SEQUENCE [LARGE SCALE GENOMIC DNA]</scope>
    <source>
        <strain evidence="4">Lor287</strain>
    </source>
</reference>
<keyword evidence="1" id="KW-0597">Phosphoprotein</keyword>
<evidence type="ECO:0000313" key="4">
    <source>
        <dbReference type="EMBL" id="KAK8946577.1"/>
    </source>
</evidence>